<dbReference type="SUPFAM" id="SSF51735">
    <property type="entry name" value="NAD(P)-binding Rossmann-fold domains"/>
    <property type="match status" value="1"/>
</dbReference>
<reference evidence="8" key="1">
    <citation type="submission" date="2019-05" db="EMBL/GenBank/DDBJ databases">
        <title>Isolation, diversity and antifungal activity of Actinobacteria from wheat.</title>
        <authorList>
            <person name="Yu B."/>
        </authorList>
    </citation>
    <scope>NUCLEOTIDE SEQUENCE [LARGE SCALE GENOMIC DNA]</scope>
    <source>
        <strain evidence="8">NEAU-HEGS1-5</strain>
    </source>
</reference>
<evidence type="ECO:0000256" key="5">
    <source>
        <dbReference type="ARBA" id="ARBA00023002"/>
    </source>
</evidence>
<comment type="caution">
    <text evidence="8">The sequence shown here is derived from an EMBL/GenBank/DDBJ whole genome shotgun (WGS) entry which is preliminary data.</text>
</comment>
<feature type="domain" description="Glucose dehydrogenase C-terminal" evidence="7">
    <location>
        <begin position="144"/>
        <end position="348"/>
    </location>
</feature>
<keyword evidence="5" id="KW-0560">Oxidoreductase</keyword>
<dbReference type="InterPro" id="IPR031640">
    <property type="entry name" value="Glu_dehyd_C"/>
</dbReference>
<evidence type="ECO:0000256" key="1">
    <source>
        <dbReference type="ARBA" id="ARBA00001947"/>
    </source>
</evidence>
<dbReference type="Pfam" id="PF16912">
    <property type="entry name" value="Glu_dehyd_C"/>
    <property type="match status" value="1"/>
</dbReference>
<organism evidence="8 9">
    <name type="scientific">Microbispora triticiradicis</name>
    <dbReference type="NCBI Taxonomy" id="2200763"/>
    <lineage>
        <taxon>Bacteria</taxon>
        <taxon>Bacillati</taxon>
        <taxon>Actinomycetota</taxon>
        <taxon>Actinomycetes</taxon>
        <taxon>Streptosporangiales</taxon>
        <taxon>Streptosporangiaceae</taxon>
        <taxon>Microbispora</taxon>
    </lineage>
</organism>
<comment type="cofactor">
    <cofactor evidence="1">
        <name>Zn(2+)</name>
        <dbReference type="ChEBI" id="CHEBI:29105"/>
    </cofactor>
</comment>
<dbReference type="Gene3D" id="3.90.180.10">
    <property type="entry name" value="Medium-chain alcohol dehydrogenases, catalytic domain"/>
    <property type="match status" value="1"/>
</dbReference>
<dbReference type="InterPro" id="IPR013154">
    <property type="entry name" value="ADH-like_N"/>
</dbReference>
<protein>
    <submittedName>
        <fullName evidence="8">Theronine dehydrogenase</fullName>
    </submittedName>
</protein>
<dbReference type="CDD" id="cd08230">
    <property type="entry name" value="glucose_DH"/>
    <property type="match status" value="1"/>
</dbReference>
<proteinExistence type="inferred from homology"/>
<sequence>MRALTVVPLRKDSLAVVDVPDPEPGDGDLLVDGLAVGVCGTDKEIAAGDYGSAPPGRERLVIGHESLGRVRRAPEGSGFAPGDLVVGVVRRPDPVPCGACAHGQFDMCRNGRYTERGIKDLDGYASQAWVVEPGYAVKLDPALADVGVLLEPTSVVAKAWDEVEKVGARAWFHPKTALVTGAGPIGLLAALLGVRRGLEVHVLDRVTDGPKPELVRDLGADYHTGDAGEVSAKIRPDVVIEATGAGPVIFGVAFNTAPYGIVCLTGVSSAGRRLTIDAGSLNRDIVLENDVLIGSVNANLRHYAAAADALAQADHVWLNRLITRRVPLESFADAFTAEPEDVKVVITLDDGTRS</sequence>
<evidence type="ECO:0000313" key="8">
    <source>
        <dbReference type="EMBL" id="TLP66595.1"/>
    </source>
</evidence>
<keyword evidence="3" id="KW-0479">Metal-binding</keyword>
<dbReference type="GO" id="GO:0046872">
    <property type="term" value="F:metal ion binding"/>
    <property type="evidence" value="ECO:0007669"/>
    <property type="project" value="UniProtKB-KW"/>
</dbReference>
<dbReference type="Gene3D" id="3.40.50.720">
    <property type="entry name" value="NAD(P)-binding Rossmann-like Domain"/>
    <property type="match status" value="1"/>
</dbReference>
<evidence type="ECO:0000259" key="6">
    <source>
        <dbReference type="Pfam" id="PF08240"/>
    </source>
</evidence>
<dbReference type="PANTHER" id="PTHR43350:SF19">
    <property type="entry name" value="D-GULOSIDE 3-DEHYDROGENASE"/>
    <property type="match status" value="1"/>
</dbReference>
<evidence type="ECO:0000256" key="2">
    <source>
        <dbReference type="ARBA" id="ARBA00008072"/>
    </source>
</evidence>
<dbReference type="GO" id="GO:0016491">
    <property type="term" value="F:oxidoreductase activity"/>
    <property type="evidence" value="ECO:0007669"/>
    <property type="project" value="UniProtKB-KW"/>
</dbReference>
<name>A0A5R8ZMM4_9ACTN</name>
<feature type="domain" description="Alcohol dehydrogenase-like N-terminal" evidence="6">
    <location>
        <begin position="25"/>
        <end position="139"/>
    </location>
</feature>
<keyword evidence="4" id="KW-0862">Zinc</keyword>
<evidence type="ECO:0000256" key="4">
    <source>
        <dbReference type="ARBA" id="ARBA00022833"/>
    </source>
</evidence>
<comment type="similarity">
    <text evidence="2">Belongs to the zinc-containing alcohol dehydrogenase family.</text>
</comment>
<gene>
    <name evidence="8" type="ORF">FED44_03835</name>
</gene>
<dbReference type="Proteomes" id="UP000309033">
    <property type="component" value="Unassembled WGS sequence"/>
</dbReference>
<dbReference type="AlphaFoldDB" id="A0A5R8ZMM4"/>
<keyword evidence="9" id="KW-1185">Reference proteome</keyword>
<evidence type="ECO:0000259" key="7">
    <source>
        <dbReference type="Pfam" id="PF16912"/>
    </source>
</evidence>
<dbReference type="PANTHER" id="PTHR43350">
    <property type="entry name" value="NAD-DEPENDENT ALCOHOL DEHYDROGENASE"/>
    <property type="match status" value="1"/>
</dbReference>
<evidence type="ECO:0000313" key="9">
    <source>
        <dbReference type="Proteomes" id="UP000309033"/>
    </source>
</evidence>
<evidence type="ECO:0000256" key="3">
    <source>
        <dbReference type="ARBA" id="ARBA00022723"/>
    </source>
</evidence>
<dbReference type="OrthoDB" id="9797931at2"/>
<dbReference type="EMBL" id="VANP01000001">
    <property type="protein sequence ID" value="TLP66595.1"/>
    <property type="molecule type" value="Genomic_DNA"/>
</dbReference>
<dbReference type="SUPFAM" id="SSF50129">
    <property type="entry name" value="GroES-like"/>
    <property type="match status" value="1"/>
</dbReference>
<dbReference type="InterPro" id="IPR036291">
    <property type="entry name" value="NAD(P)-bd_dom_sf"/>
</dbReference>
<accession>A0A5R8ZMM4</accession>
<dbReference type="Pfam" id="PF08240">
    <property type="entry name" value="ADH_N"/>
    <property type="match status" value="1"/>
</dbReference>
<dbReference type="InterPro" id="IPR011032">
    <property type="entry name" value="GroES-like_sf"/>
</dbReference>